<reference evidence="7 8" key="1">
    <citation type="submission" date="2023-01" db="EMBL/GenBank/DDBJ databases">
        <title>Minimal conservation of predation-associated metabolite biosynthetic gene clusters underscores biosynthetic potential of Myxococcota including descriptions for ten novel species: Archangium lansinium sp. nov., Myxococcus landrumus sp. nov., Nannocystis bai.</title>
        <authorList>
            <person name="Ahearne A."/>
            <person name="Stevens C."/>
            <person name="Dowd S."/>
        </authorList>
    </citation>
    <scope>NUCLEOTIDE SEQUENCE [LARGE SCALE GENOMIC DNA]</scope>
    <source>
        <strain evidence="7 8">WIWO2</strain>
    </source>
</reference>
<dbReference type="InterPro" id="IPR006143">
    <property type="entry name" value="RND_pump_MFP"/>
</dbReference>
<dbReference type="InterPro" id="IPR058648">
    <property type="entry name" value="HH_CzcB-like"/>
</dbReference>
<evidence type="ECO:0000313" key="8">
    <source>
        <dbReference type="Proteomes" id="UP001217485"/>
    </source>
</evidence>
<sequence length="454" mass="47235">MPGRVGIAVLLLLAALPGCGGKATDNAAAEKAGAKRSAASAVEGAMCKEHGVLEALCTKCNPKLVPVFQAKGDWCKEHQFPESICPICHPERGGKPAADVASDGAPADGTKVKFKTKDTARLAGILTAKAVERQGGGGIPVTARIVYDALKVAEINARAPGVVRQLHVDVGAEIKKGAPLAIIDSADVGADRSRLASAQSRLTIAEENLKREEQLEKEGISSRRSVLAAQQELDAARAERASFAASLAVVGASAGGGGGYTLTTPLAGVVTQRKATVGRLVGVEETLFEVVDVSSMWAELDVPETDLPAVSLKQPVVIEVDGIEGRELRGEITYVAPAIDPATRTAKARVPLANPGGALRANMFGRARILAPSRAAVVVPRAAVQRAKTVKLVFVRLAEDQFEARRVEIGATEGDLVEVTKGVRPGEEVATEGSFLLKTETLKESIGAGCCGED</sequence>
<gene>
    <name evidence="7" type="ORF">POL72_47790</name>
</gene>
<evidence type="ECO:0000256" key="1">
    <source>
        <dbReference type="ARBA" id="ARBA00009477"/>
    </source>
</evidence>
<dbReference type="Pfam" id="PF25973">
    <property type="entry name" value="BSH_CzcB"/>
    <property type="match status" value="1"/>
</dbReference>
<dbReference type="Gene3D" id="1.10.287.470">
    <property type="entry name" value="Helix hairpin bin"/>
    <property type="match status" value="1"/>
</dbReference>
<dbReference type="NCBIfam" id="TIGR01730">
    <property type="entry name" value="RND_mfp"/>
    <property type="match status" value="1"/>
</dbReference>
<evidence type="ECO:0000259" key="3">
    <source>
        <dbReference type="Pfam" id="PF25893"/>
    </source>
</evidence>
<accession>A0ABT5CGF5</accession>
<evidence type="ECO:0000259" key="6">
    <source>
        <dbReference type="Pfam" id="PF25975"/>
    </source>
</evidence>
<evidence type="ECO:0000259" key="4">
    <source>
        <dbReference type="Pfam" id="PF25954"/>
    </source>
</evidence>
<comment type="caution">
    <text evidence="7">The sequence shown here is derived from an EMBL/GenBank/DDBJ whole genome shotgun (WGS) entry which is preliminary data.</text>
</comment>
<dbReference type="EMBL" id="JAQNDK010000006">
    <property type="protein sequence ID" value="MDC0685501.1"/>
    <property type="molecule type" value="Genomic_DNA"/>
</dbReference>
<dbReference type="SUPFAM" id="SSF111369">
    <property type="entry name" value="HlyD-like secretion proteins"/>
    <property type="match status" value="1"/>
</dbReference>
<feature type="domain" description="CzcB-like C-terminal circularly permuted SH3-like" evidence="6">
    <location>
        <begin position="377"/>
        <end position="438"/>
    </location>
</feature>
<proteinExistence type="inferred from homology"/>
<evidence type="ECO:0000313" key="7">
    <source>
        <dbReference type="EMBL" id="MDC0685501.1"/>
    </source>
</evidence>
<feature type="domain" description="CzcB-like alpha-helical hairpin" evidence="3">
    <location>
        <begin position="192"/>
        <end position="248"/>
    </location>
</feature>
<dbReference type="RefSeq" id="WP_272103816.1">
    <property type="nucleotide sequence ID" value="NZ_JAQNDK010000006.1"/>
</dbReference>
<dbReference type="InterPro" id="IPR058649">
    <property type="entry name" value="CzcB_C"/>
</dbReference>
<evidence type="ECO:0000256" key="2">
    <source>
        <dbReference type="ARBA" id="ARBA00022448"/>
    </source>
</evidence>
<dbReference type="InterPro" id="IPR058792">
    <property type="entry name" value="Beta-barrel_RND_2"/>
</dbReference>
<dbReference type="InterPro" id="IPR051909">
    <property type="entry name" value="MFP_Cation_Efflux"/>
</dbReference>
<dbReference type="Pfam" id="PF25893">
    <property type="entry name" value="HH_CzcB"/>
    <property type="match status" value="1"/>
</dbReference>
<keyword evidence="8" id="KW-1185">Reference proteome</keyword>
<dbReference type="Gene3D" id="2.40.50.100">
    <property type="match status" value="1"/>
</dbReference>
<feature type="domain" description="CzcB-like barrel-sandwich hybrid" evidence="5">
    <location>
        <begin position="152"/>
        <end position="292"/>
    </location>
</feature>
<organism evidence="7 8">
    <name type="scientific">Sorangium atrum</name>
    <dbReference type="NCBI Taxonomy" id="2995308"/>
    <lineage>
        <taxon>Bacteria</taxon>
        <taxon>Pseudomonadati</taxon>
        <taxon>Myxococcota</taxon>
        <taxon>Polyangia</taxon>
        <taxon>Polyangiales</taxon>
        <taxon>Polyangiaceae</taxon>
        <taxon>Sorangium</taxon>
    </lineage>
</organism>
<name>A0ABT5CGF5_9BACT</name>
<comment type="similarity">
    <text evidence="1">Belongs to the membrane fusion protein (MFP) (TC 8.A.1) family.</text>
</comment>
<dbReference type="InterPro" id="IPR058647">
    <property type="entry name" value="BSH_CzcB-like"/>
</dbReference>
<dbReference type="PANTHER" id="PTHR30097">
    <property type="entry name" value="CATION EFFLUX SYSTEM PROTEIN CUSB"/>
    <property type="match status" value="1"/>
</dbReference>
<keyword evidence="2" id="KW-0813">Transport</keyword>
<dbReference type="Pfam" id="PF25975">
    <property type="entry name" value="CzcB_C"/>
    <property type="match status" value="1"/>
</dbReference>
<dbReference type="Pfam" id="PF25954">
    <property type="entry name" value="Beta-barrel_RND_2"/>
    <property type="match status" value="1"/>
</dbReference>
<protein>
    <submittedName>
        <fullName evidence="7">Efflux RND transporter periplasmic adaptor subunit</fullName>
    </submittedName>
</protein>
<dbReference type="Proteomes" id="UP001217485">
    <property type="component" value="Unassembled WGS sequence"/>
</dbReference>
<evidence type="ECO:0000259" key="5">
    <source>
        <dbReference type="Pfam" id="PF25973"/>
    </source>
</evidence>
<dbReference type="Gene3D" id="2.40.420.20">
    <property type="match status" value="1"/>
</dbReference>
<dbReference type="Gene3D" id="2.40.30.170">
    <property type="match status" value="1"/>
</dbReference>
<dbReference type="PANTHER" id="PTHR30097:SF4">
    <property type="entry name" value="SLR6042 PROTEIN"/>
    <property type="match status" value="1"/>
</dbReference>
<feature type="domain" description="CusB-like beta-barrel" evidence="4">
    <location>
        <begin position="296"/>
        <end position="370"/>
    </location>
</feature>